<keyword evidence="3" id="KW-0677">Repeat</keyword>
<dbReference type="SUPFAM" id="SSF46966">
    <property type="entry name" value="Spectrin repeat"/>
    <property type="match status" value="2"/>
</dbReference>
<sequence>MVKVRAVCDELQSRFPDSAVEKASKATLQSLLDQHDLLSQDLERELSSLMLLRQYALKFENKIYSLAYSLLAQSRTKRAQAAQELREREEVEKELGVVKAWIQETRELLLNPTPDIDSLLQELESLFEDLDSCGRTLSELDTSVQEFGRRNPLLAKQLSDAINKLSEMHHHTTRLADYEYNEMLDFIVRWSEKAKSLVRANIIWNSSVHLQEQIRLYQAVFRESRELHSDLESMAEKVDLLSEVLQVESMSQEVCELSRHTDELQQSIKTRLQSLQDAHKSMEALEFEVKALHVALEQVQATLTSPELARQSLKEQLTQRQVTIQ</sequence>
<keyword evidence="4" id="KW-0472">Membrane</keyword>
<protein>
    <submittedName>
        <fullName evidence="5">Uncharacterized protein</fullName>
    </submittedName>
</protein>
<dbReference type="PANTHER" id="PTHR14514">
    <property type="entry name" value="PKA ANCHORING PROTEIN"/>
    <property type="match status" value="1"/>
</dbReference>
<evidence type="ECO:0000256" key="2">
    <source>
        <dbReference type="ARBA" id="ARBA00022553"/>
    </source>
</evidence>
<keyword evidence="2" id="KW-0597">Phosphoprotein</keyword>
<comment type="subcellular location">
    <subcellularLocation>
        <location evidence="1">Endomembrane system</location>
    </subcellularLocation>
</comment>
<name>A0ABV0N079_9TELE</name>
<evidence type="ECO:0000256" key="3">
    <source>
        <dbReference type="ARBA" id="ARBA00022737"/>
    </source>
</evidence>
<dbReference type="EMBL" id="JAHRIO010020569">
    <property type="protein sequence ID" value="MEQ2164752.1"/>
    <property type="molecule type" value="Genomic_DNA"/>
</dbReference>
<keyword evidence="6" id="KW-1185">Reference proteome</keyword>
<evidence type="ECO:0000256" key="1">
    <source>
        <dbReference type="ARBA" id="ARBA00004308"/>
    </source>
</evidence>
<evidence type="ECO:0000256" key="4">
    <source>
        <dbReference type="ARBA" id="ARBA00023136"/>
    </source>
</evidence>
<dbReference type="Proteomes" id="UP001476798">
    <property type="component" value="Unassembled WGS sequence"/>
</dbReference>
<organism evidence="5 6">
    <name type="scientific">Goodea atripinnis</name>
    <dbReference type="NCBI Taxonomy" id="208336"/>
    <lineage>
        <taxon>Eukaryota</taxon>
        <taxon>Metazoa</taxon>
        <taxon>Chordata</taxon>
        <taxon>Craniata</taxon>
        <taxon>Vertebrata</taxon>
        <taxon>Euteleostomi</taxon>
        <taxon>Actinopterygii</taxon>
        <taxon>Neopterygii</taxon>
        <taxon>Teleostei</taxon>
        <taxon>Neoteleostei</taxon>
        <taxon>Acanthomorphata</taxon>
        <taxon>Ovalentaria</taxon>
        <taxon>Atherinomorphae</taxon>
        <taxon>Cyprinodontiformes</taxon>
        <taxon>Goodeidae</taxon>
        <taxon>Goodea</taxon>
    </lineage>
</organism>
<evidence type="ECO:0000313" key="6">
    <source>
        <dbReference type="Proteomes" id="UP001476798"/>
    </source>
</evidence>
<proteinExistence type="predicted"/>
<evidence type="ECO:0000313" key="5">
    <source>
        <dbReference type="EMBL" id="MEQ2164752.1"/>
    </source>
</evidence>
<reference evidence="5 6" key="1">
    <citation type="submission" date="2021-06" db="EMBL/GenBank/DDBJ databases">
        <authorList>
            <person name="Palmer J.M."/>
        </authorList>
    </citation>
    <scope>NUCLEOTIDE SEQUENCE [LARGE SCALE GENOMIC DNA]</scope>
    <source>
        <strain evidence="5 6">GA_2019</strain>
        <tissue evidence="5">Muscle</tissue>
    </source>
</reference>
<gene>
    <name evidence="5" type="ORF">GOODEAATRI_010029</name>
</gene>
<dbReference type="PANTHER" id="PTHR14514:SF3">
    <property type="entry name" value="NESPRIN-1"/>
    <property type="match status" value="1"/>
</dbReference>
<comment type="caution">
    <text evidence="5">The sequence shown here is derived from an EMBL/GenBank/DDBJ whole genome shotgun (WGS) entry which is preliminary data.</text>
</comment>
<accession>A0ABV0N079</accession>